<evidence type="ECO:0000313" key="4">
    <source>
        <dbReference type="Proteomes" id="UP001168990"/>
    </source>
</evidence>
<dbReference type="AlphaFoldDB" id="A0AA39FXQ8"/>
<gene>
    <name evidence="3" type="ORF">PV328_001778</name>
</gene>
<evidence type="ECO:0000313" key="3">
    <source>
        <dbReference type="EMBL" id="KAK0177764.1"/>
    </source>
</evidence>
<evidence type="ECO:0000259" key="2">
    <source>
        <dbReference type="PROSITE" id="PS50105"/>
    </source>
</evidence>
<feature type="compositionally biased region" description="Low complexity" evidence="1">
    <location>
        <begin position="41"/>
        <end position="55"/>
    </location>
</feature>
<feature type="region of interest" description="Disordered" evidence="1">
    <location>
        <begin position="1"/>
        <end position="65"/>
    </location>
</feature>
<comment type="caution">
    <text evidence="3">The sequence shown here is derived from an EMBL/GenBank/DDBJ whole genome shotgun (WGS) entry which is preliminary data.</text>
</comment>
<organism evidence="3 4">
    <name type="scientific">Microctonus aethiopoides</name>
    <dbReference type="NCBI Taxonomy" id="144406"/>
    <lineage>
        <taxon>Eukaryota</taxon>
        <taxon>Metazoa</taxon>
        <taxon>Ecdysozoa</taxon>
        <taxon>Arthropoda</taxon>
        <taxon>Hexapoda</taxon>
        <taxon>Insecta</taxon>
        <taxon>Pterygota</taxon>
        <taxon>Neoptera</taxon>
        <taxon>Endopterygota</taxon>
        <taxon>Hymenoptera</taxon>
        <taxon>Apocrita</taxon>
        <taxon>Ichneumonoidea</taxon>
        <taxon>Braconidae</taxon>
        <taxon>Euphorinae</taxon>
        <taxon>Microctonus</taxon>
    </lineage>
</organism>
<accession>A0AA39FXQ8</accession>
<dbReference type="Pfam" id="PF07647">
    <property type="entry name" value="SAM_2"/>
    <property type="match status" value="1"/>
</dbReference>
<dbReference type="Proteomes" id="UP001168990">
    <property type="component" value="Unassembled WGS sequence"/>
</dbReference>
<proteinExistence type="predicted"/>
<dbReference type="EMBL" id="JAQQBS010000001">
    <property type="protein sequence ID" value="KAK0177764.1"/>
    <property type="molecule type" value="Genomic_DNA"/>
</dbReference>
<keyword evidence="4" id="KW-1185">Reference proteome</keyword>
<dbReference type="InterPro" id="IPR001660">
    <property type="entry name" value="SAM"/>
</dbReference>
<reference evidence="3" key="1">
    <citation type="journal article" date="2023" name="bioRxiv">
        <title>Scaffold-level genome assemblies of two parasitoid biocontrol wasps reveal the parthenogenesis mechanism and an associated novel virus.</title>
        <authorList>
            <person name="Inwood S."/>
            <person name="Skelly J."/>
            <person name="Guhlin J."/>
            <person name="Harrop T."/>
            <person name="Goldson S."/>
            <person name="Dearden P."/>
        </authorList>
    </citation>
    <scope>NUCLEOTIDE SEQUENCE</scope>
    <source>
        <strain evidence="3">Irish</strain>
        <tissue evidence="3">Whole body</tissue>
    </source>
</reference>
<dbReference type="PROSITE" id="PS50105">
    <property type="entry name" value="SAM_DOMAIN"/>
    <property type="match status" value="1"/>
</dbReference>
<protein>
    <recommendedName>
        <fullName evidence="2">SAM domain-containing protein</fullName>
    </recommendedName>
</protein>
<dbReference type="Gene3D" id="1.10.150.50">
    <property type="entry name" value="Transcription Factor, Ets-1"/>
    <property type="match status" value="1"/>
</dbReference>
<sequence>MESSCATKELSISSDENYDSDDSFPLSSTLRSGNDECDEYNNLNNSLDSNNNPDPTTSTPHREFGLKLPKYTKRKPPNLMISEMNDENDYKKNTNVTIICSPVRSPFPALDDTMDFDDSCVDLDATLEPPHFDTPPKGLELGKREKKMIYLLKRYGLAHFAFIFIEQEVDIDLFLTLTDRDLQEIGITRKNDRNLLLSMIDEFNNRY</sequence>
<evidence type="ECO:0000256" key="1">
    <source>
        <dbReference type="SAM" id="MobiDB-lite"/>
    </source>
</evidence>
<dbReference type="SUPFAM" id="SSF47769">
    <property type="entry name" value="SAM/Pointed domain"/>
    <property type="match status" value="1"/>
</dbReference>
<dbReference type="InterPro" id="IPR013761">
    <property type="entry name" value="SAM/pointed_sf"/>
</dbReference>
<feature type="domain" description="SAM" evidence="2">
    <location>
        <begin position="143"/>
        <end position="206"/>
    </location>
</feature>
<dbReference type="SMART" id="SM00454">
    <property type="entry name" value="SAM"/>
    <property type="match status" value="1"/>
</dbReference>
<feature type="compositionally biased region" description="Polar residues" evidence="1">
    <location>
        <begin position="1"/>
        <end position="15"/>
    </location>
</feature>
<name>A0AA39FXQ8_9HYME</name>
<reference evidence="3" key="2">
    <citation type="submission" date="2023-03" db="EMBL/GenBank/DDBJ databases">
        <authorList>
            <person name="Inwood S.N."/>
            <person name="Skelly J.G."/>
            <person name="Guhlin J."/>
            <person name="Harrop T.W.R."/>
            <person name="Goldson S.G."/>
            <person name="Dearden P.K."/>
        </authorList>
    </citation>
    <scope>NUCLEOTIDE SEQUENCE</scope>
    <source>
        <strain evidence="3">Irish</strain>
        <tissue evidence="3">Whole body</tissue>
    </source>
</reference>